<dbReference type="CDD" id="cd03784">
    <property type="entry name" value="GT1_Gtf-like"/>
    <property type="match status" value="1"/>
</dbReference>
<dbReference type="PROSITE" id="PS00375">
    <property type="entry name" value="UDPGT"/>
    <property type="match status" value="1"/>
</dbReference>
<dbReference type="EMBL" id="CAXHTB010000003">
    <property type="protein sequence ID" value="CAL0302901.1"/>
    <property type="molecule type" value="Genomic_DNA"/>
</dbReference>
<dbReference type="EC" id="2.4.1.-" evidence="5"/>
<organism evidence="6 7">
    <name type="scientific">Lupinus luteus</name>
    <name type="common">European yellow lupine</name>
    <dbReference type="NCBI Taxonomy" id="3873"/>
    <lineage>
        <taxon>Eukaryota</taxon>
        <taxon>Viridiplantae</taxon>
        <taxon>Streptophyta</taxon>
        <taxon>Embryophyta</taxon>
        <taxon>Tracheophyta</taxon>
        <taxon>Spermatophyta</taxon>
        <taxon>Magnoliopsida</taxon>
        <taxon>eudicotyledons</taxon>
        <taxon>Gunneridae</taxon>
        <taxon>Pentapetalae</taxon>
        <taxon>rosids</taxon>
        <taxon>fabids</taxon>
        <taxon>Fabales</taxon>
        <taxon>Fabaceae</taxon>
        <taxon>Papilionoideae</taxon>
        <taxon>50 kb inversion clade</taxon>
        <taxon>genistoids sensu lato</taxon>
        <taxon>core genistoids</taxon>
        <taxon>Genisteae</taxon>
        <taxon>Lupinus</taxon>
    </lineage>
</organism>
<evidence type="ECO:0000256" key="2">
    <source>
        <dbReference type="ARBA" id="ARBA00022676"/>
    </source>
</evidence>
<name>A0AAV1W0Z3_LUPLU</name>
<gene>
    <name evidence="6" type="ORF">LLUT_LOCUS3961</name>
</gene>
<evidence type="ECO:0000256" key="3">
    <source>
        <dbReference type="ARBA" id="ARBA00022679"/>
    </source>
</evidence>
<evidence type="ECO:0000313" key="7">
    <source>
        <dbReference type="Proteomes" id="UP001497480"/>
    </source>
</evidence>
<keyword evidence="3 4" id="KW-0808">Transferase</keyword>
<comment type="caution">
    <text evidence="6">The sequence shown here is derived from an EMBL/GenBank/DDBJ whole genome shotgun (WGS) entry which is preliminary data.</text>
</comment>
<dbReference type="Gene3D" id="3.40.50.2000">
    <property type="entry name" value="Glycogen Phosphorylase B"/>
    <property type="match status" value="2"/>
</dbReference>
<sequence>MAKSTHIVVIPSPSFTHLVPIVEFSKQFIQLHPNFHVTCIIPSLGSLPNNSKSYLESLPSNIDSIFLPPINKEDLPKGVYAGILMQQTITLSLPSIKNVLKNLTSNAPLASLVIDIFAFEALVFAKEFNTLSFIYFPASAFALSLFLYMPKLDQEVSGEYKELTKPIEMPGCVPLLGQDLPAPTQNRSSDAYKNFLERANGITIADGILLNSFLEMEPDTLKALEENLNGKMSFYPLGPITQKGSTIEENGSECLRWLDNQPPSSVIYVSFGSGGTLTQDQLNELALGLELSDQKFLWVLRSPSNSASAAYLGPQNDDPLKYLPNGFLERTKDKGLVVPSWVPQIQVLGHSSIGGFLSHCGWNSILESMQEGVPLITWPLFAEQRMNAVMLTNGLKVALRPKVNENGIVEKEEISKVIKCLMEGVEGKEIRTRMNGLKDAAANAIKEDGSSRHTMSKLATKWENFGGI</sequence>
<evidence type="ECO:0000256" key="5">
    <source>
        <dbReference type="RuleBase" id="RU362057"/>
    </source>
</evidence>
<evidence type="ECO:0000256" key="4">
    <source>
        <dbReference type="RuleBase" id="RU003718"/>
    </source>
</evidence>
<dbReference type="PANTHER" id="PTHR48045:SF6">
    <property type="entry name" value="UDP-GLUCOSYLTRANSFERASE FAMILY PROTEIN"/>
    <property type="match status" value="1"/>
</dbReference>
<comment type="similarity">
    <text evidence="1 4">Belongs to the UDP-glycosyltransferase family.</text>
</comment>
<dbReference type="InterPro" id="IPR035595">
    <property type="entry name" value="UDP_glycos_trans_CS"/>
</dbReference>
<dbReference type="Pfam" id="PF00201">
    <property type="entry name" value="UDPGT"/>
    <property type="match status" value="1"/>
</dbReference>
<evidence type="ECO:0000313" key="6">
    <source>
        <dbReference type="EMBL" id="CAL0302901.1"/>
    </source>
</evidence>
<dbReference type="PANTHER" id="PTHR48045">
    <property type="entry name" value="UDP-GLYCOSYLTRANSFERASE 72B1"/>
    <property type="match status" value="1"/>
</dbReference>
<dbReference type="FunFam" id="3.40.50.2000:FF:000051">
    <property type="entry name" value="Glycosyltransferase"/>
    <property type="match status" value="1"/>
</dbReference>
<dbReference type="AlphaFoldDB" id="A0AAV1W0Z3"/>
<dbReference type="SUPFAM" id="SSF53756">
    <property type="entry name" value="UDP-Glycosyltransferase/glycogen phosphorylase"/>
    <property type="match status" value="1"/>
</dbReference>
<keyword evidence="2 4" id="KW-0328">Glycosyltransferase</keyword>
<evidence type="ECO:0000256" key="1">
    <source>
        <dbReference type="ARBA" id="ARBA00009995"/>
    </source>
</evidence>
<dbReference type="InterPro" id="IPR002213">
    <property type="entry name" value="UDP_glucos_trans"/>
</dbReference>
<dbReference type="GO" id="GO:0008194">
    <property type="term" value="F:UDP-glycosyltransferase activity"/>
    <property type="evidence" value="ECO:0007669"/>
    <property type="project" value="InterPro"/>
</dbReference>
<reference evidence="6 7" key="1">
    <citation type="submission" date="2024-03" db="EMBL/GenBank/DDBJ databases">
        <authorList>
            <person name="Martinez-Hernandez J."/>
        </authorList>
    </citation>
    <scope>NUCLEOTIDE SEQUENCE [LARGE SCALE GENOMIC DNA]</scope>
</reference>
<accession>A0AAV1W0Z3</accession>
<dbReference type="FunFam" id="3.40.50.2000:FF:000054">
    <property type="entry name" value="Glycosyltransferase"/>
    <property type="match status" value="1"/>
</dbReference>
<dbReference type="Proteomes" id="UP001497480">
    <property type="component" value="Unassembled WGS sequence"/>
</dbReference>
<protein>
    <recommendedName>
        <fullName evidence="5">Glycosyltransferase</fullName>
        <ecNumber evidence="5">2.4.1.-</ecNumber>
    </recommendedName>
</protein>
<proteinExistence type="inferred from homology"/>
<keyword evidence="7" id="KW-1185">Reference proteome</keyword>